<dbReference type="Proteomes" id="UP000471640">
    <property type="component" value="Unassembled WGS sequence"/>
</dbReference>
<protein>
    <recommendedName>
        <fullName evidence="2">diguanylate cyclase</fullName>
        <ecNumber evidence="2">2.7.7.65</ecNumber>
    </recommendedName>
</protein>
<dbReference type="CDD" id="cd01949">
    <property type="entry name" value="GGDEF"/>
    <property type="match status" value="1"/>
</dbReference>
<dbReference type="InterPro" id="IPR000160">
    <property type="entry name" value="GGDEF_dom"/>
</dbReference>
<evidence type="ECO:0000313" key="6">
    <source>
        <dbReference type="EMBL" id="NEX22602.1"/>
    </source>
</evidence>
<dbReference type="GO" id="GO:0052621">
    <property type="term" value="F:diguanylate cyclase activity"/>
    <property type="evidence" value="ECO:0007669"/>
    <property type="project" value="UniProtKB-EC"/>
</dbReference>
<dbReference type="InterPro" id="IPR035965">
    <property type="entry name" value="PAS-like_dom_sf"/>
</dbReference>
<accession>A0A6P1E265</accession>
<feature type="domain" description="PAC" evidence="4">
    <location>
        <begin position="33"/>
        <end position="83"/>
    </location>
</feature>
<reference evidence="6 7" key="2">
    <citation type="submission" date="2020-02" db="EMBL/GenBank/DDBJ databases">
        <title>Genome sequences of Thiorhodococcus mannitoliphagus and Thiorhodococcus minor, purple sulfur photosynthetic bacteria in the gammaproteobacterial family, Chromatiaceae.</title>
        <authorList>
            <person name="Aviles F.A."/>
            <person name="Meyer T.E."/>
            <person name="Kyndt J.A."/>
        </authorList>
    </citation>
    <scope>NUCLEOTIDE SEQUENCE [LARGE SCALE GENOMIC DNA]</scope>
    <source>
        <strain evidence="6 7">DSM 18266</strain>
    </source>
</reference>
<dbReference type="Gene3D" id="3.30.450.20">
    <property type="entry name" value="PAS domain"/>
    <property type="match status" value="1"/>
</dbReference>
<evidence type="ECO:0000313" key="7">
    <source>
        <dbReference type="Proteomes" id="UP000471640"/>
    </source>
</evidence>
<dbReference type="Pfam" id="PF00990">
    <property type="entry name" value="GGDEF"/>
    <property type="match status" value="1"/>
</dbReference>
<dbReference type="NCBIfam" id="TIGR00254">
    <property type="entry name" value="GGDEF"/>
    <property type="match status" value="1"/>
</dbReference>
<name>A0A6P1E265_9GAMM</name>
<comment type="cofactor">
    <cofactor evidence="1">
        <name>Mg(2+)</name>
        <dbReference type="ChEBI" id="CHEBI:18420"/>
    </cofactor>
</comment>
<dbReference type="SUPFAM" id="SSF55785">
    <property type="entry name" value="PYP-like sensor domain (PAS domain)"/>
    <property type="match status" value="1"/>
</dbReference>
<dbReference type="EC" id="2.7.7.65" evidence="2"/>
<dbReference type="FunFam" id="3.30.70.270:FF:000001">
    <property type="entry name" value="Diguanylate cyclase domain protein"/>
    <property type="match status" value="1"/>
</dbReference>
<organism evidence="6 7">
    <name type="scientific">Thiorhodococcus mannitoliphagus</name>
    <dbReference type="NCBI Taxonomy" id="329406"/>
    <lineage>
        <taxon>Bacteria</taxon>
        <taxon>Pseudomonadati</taxon>
        <taxon>Pseudomonadota</taxon>
        <taxon>Gammaproteobacteria</taxon>
        <taxon>Chromatiales</taxon>
        <taxon>Chromatiaceae</taxon>
        <taxon>Thiorhodococcus</taxon>
    </lineage>
</organism>
<comment type="catalytic activity">
    <reaction evidence="3">
        <text>2 GTP = 3',3'-c-di-GMP + 2 diphosphate</text>
        <dbReference type="Rhea" id="RHEA:24898"/>
        <dbReference type="ChEBI" id="CHEBI:33019"/>
        <dbReference type="ChEBI" id="CHEBI:37565"/>
        <dbReference type="ChEBI" id="CHEBI:58805"/>
        <dbReference type="EC" id="2.7.7.65"/>
    </reaction>
</comment>
<dbReference type="PANTHER" id="PTHR45138:SF9">
    <property type="entry name" value="DIGUANYLATE CYCLASE DGCM-RELATED"/>
    <property type="match status" value="1"/>
</dbReference>
<dbReference type="AlphaFoldDB" id="A0A6P1E265"/>
<comment type="caution">
    <text evidence="6">The sequence shown here is derived from an EMBL/GenBank/DDBJ whole genome shotgun (WGS) entry which is preliminary data.</text>
</comment>
<dbReference type="InterPro" id="IPR050469">
    <property type="entry name" value="Diguanylate_Cyclase"/>
</dbReference>
<dbReference type="InterPro" id="IPR043128">
    <property type="entry name" value="Rev_trsase/Diguanyl_cyclase"/>
</dbReference>
<proteinExistence type="predicted"/>
<dbReference type="InterPro" id="IPR000700">
    <property type="entry name" value="PAS-assoc_C"/>
</dbReference>
<dbReference type="PANTHER" id="PTHR45138">
    <property type="entry name" value="REGULATORY COMPONENTS OF SENSORY TRANSDUCTION SYSTEM"/>
    <property type="match status" value="1"/>
</dbReference>
<dbReference type="SUPFAM" id="SSF55073">
    <property type="entry name" value="Nucleotide cyclase"/>
    <property type="match status" value="1"/>
</dbReference>
<evidence type="ECO:0000256" key="1">
    <source>
        <dbReference type="ARBA" id="ARBA00001946"/>
    </source>
</evidence>
<dbReference type="SMART" id="SM00267">
    <property type="entry name" value="GGDEF"/>
    <property type="match status" value="1"/>
</dbReference>
<keyword evidence="7" id="KW-1185">Reference proteome</keyword>
<evidence type="ECO:0000259" key="5">
    <source>
        <dbReference type="PROSITE" id="PS50887"/>
    </source>
</evidence>
<feature type="domain" description="GGDEF" evidence="5">
    <location>
        <begin position="115"/>
        <end position="241"/>
    </location>
</feature>
<evidence type="ECO:0000256" key="2">
    <source>
        <dbReference type="ARBA" id="ARBA00012528"/>
    </source>
</evidence>
<dbReference type="EMBL" id="JAAIJR010000110">
    <property type="protein sequence ID" value="NEX22602.1"/>
    <property type="molecule type" value="Genomic_DNA"/>
</dbReference>
<gene>
    <name evidence="6" type="ORF">G3480_20215</name>
</gene>
<dbReference type="InterPro" id="IPR029787">
    <property type="entry name" value="Nucleotide_cyclase"/>
</dbReference>
<evidence type="ECO:0000259" key="4">
    <source>
        <dbReference type="PROSITE" id="PS50113"/>
    </source>
</evidence>
<dbReference type="PROSITE" id="PS50113">
    <property type="entry name" value="PAC"/>
    <property type="match status" value="1"/>
</dbReference>
<dbReference type="Gene3D" id="3.30.70.270">
    <property type="match status" value="1"/>
</dbReference>
<dbReference type="PROSITE" id="PS50887">
    <property type="entry name" value="GGDEF"/>
    <property type="match status" value="1"/>
</dbReference>
<reference evidence="7" key="1">
    <citation type="journal article" date="2020" name="Microbiol. Resour. Announc.">
        <title>Draft Genome Sequences of Thiorhodococcus mannitoliphagus and Thiorhodococcus minor, Purple Sulfur Photosynthetic Bacteria in the Gammaproteobacterial Family Chromatiaceae.</title>
        <authorList>
            <person name="Aviles F.A."/>
            <person name="Meyer T.E."/>
            <person name="Kyndt J.A."/>
        </authorList>
    </citation>
    <scope>NUCLEOTIDE SEQUENCE [LARGE SCALE GENOMIC DNA]</scope>
    <source>
        <strain evidence="7">DSM 18266</strain>
    </source>
</reference>
<evidence type="ECO:0000256" key="3">
    <source>
        <dbReference type="ARBA" id="ARBA00034247"/>
    </source>
</evidence>
<sequence>MHHFWSHPDASGRLISDTWLRLYARGLSRTPDVREEVRLPDLDGRERWALISATSLRFSGTTGQLVTLVDVSELKAIQEELRAASQTDALTGLFNRRFLYQRLAREIELVQRYGYALSIILFDLDYFKRINDTLGHRAGDEVLIRVSVVLKRCLREVDIAGRYGGEEFLVILPNSTVGQAREAADRIRIALKHEDWPYQGMEVTISGGVSEYDGGTLDAFIDSADTKLYRAKEGGRDRIMI</sequence>